<reference evidence="9" key="1">
    <citation type="submission" date="2013-03" db="EMBL/GenBank/DDBJ databases">
        <title>The Genome Sequence of Anopheles christyi ACHKN1017.</title>
        <authorList>
            <consortium name="The Broad Institute Genomics Platform"/>
            <person name="Neafsey D.E."/>
            <person name="Besansky N."/>
            <person name="Walker B."/>
            <person name="Young S.K."/>
            <person name="Zeng Q."/>
            <person name="Gargeya S."/>
            <person name="Fitzgerald M."/>
            <person name="Haas B."/>
            <person name="Abouelleil A."/>
            <person name="Allen A.W."/>
            <person name="Alvarado L."/>
            <person name="Arachchi H.M."/>
            <person name="Berlin A.M."/>
            <person name="Chapman S.B."/>
            <person name="Gainer-Dewar J."/>
            <person name="Goldberg J."/>
            <person name="Griggs A."/>
            <person name="Gujja S."/>
            <person name="Hansen M."/>
            <person name="Howarth C."/>
            <person name="Imamovic A."/>
            <person name="Ireland A."/>
            <person name="Larimer J."/>
            <person name="McCowan C."/>
            <person name="Murphy C."/>
            <person name="Pearson M."/>
            <person name="Poon T.W."/>
            <person name="Priest M."/>
            <person name="Roberts A."/>
            <person name="Saif S."/>
            <person name="Shea T."/>
            <person name="Sisk P."/>
            <person name="Sykes S."/>
            <person name="Wortman J."/>
            <person name="Nusbaum C."/>
            <person name="Birren B."/>
        </authorList>
    </citation>
    <scope>NUCLEOTIDE SEQUENCE [LARGE SCALE GENOMIC DNA]</scope>
    <source>
        <strain evidence="9">ACHKN1017</strain>
    </source>
</reference>
<dbReference type="AlphaFoldDB" id="A0A182KBG3"/>
<dbReference type="PANTHER" id="PTHR21452">
    <property type="entry name" value="EXPORTIN-6"/>
    <property type="match status" value="1"/>
</dbReference>
<dbReference type="GO" id="GO:0005049">
    <property type="term" value="F:nuclear export signal receptor activity"/>
    <property type="evidence" value="ECO:0007669"/>
    <property type="project" value="InterPro"/>
</dbReference>
<evidence type="ECO:0000313" key="9">
    <source>
        <dbReference type="Proteomes" id="UP000075881"/>
    </source>
</evidence>
<dbReference type="EnsemblMetazoa" id="ACHR008100-RA">
    <property type="protein sequence ID" value="ACHR008100-PA"/>
    <property type="gene ID" value="ACHR008100"/>
</dbReference>
<evidence type="ECO:0000256" key="4">
    <source>
        <dbReference type="ARBA" id="ARBA00022448"/>
    </source>
</evidence>
<evidence type="ECO:0000256" key="5">
    <source>
        <dbReference type="ARBA" id="ARBA00022490"/>
    </source>
</evidence>
<evidence type="ECO:0000256" key="2">
    <source>
        <dbReference type="ARBA" id="ARBA00004496"/>
    </source>
</evidence>
<dbReference type="InterPro" id="IPR016024">
    <property type="entry name" value="ARM-type_fold"/>
</dbReference>
<organism evidence="8 9">
    <name type="scientific">Anopheles christyi</name>
    <dbReference type="NCBI Taxonomy" id="43041"/>
    <lineage>
        <taxon>Eukaryota</taxon>
        <taxon>Metazoa</taxon>
        <taxon>Ecdysozoa</taxon>
        <taxon>Arthropoda</taxon>
        <taxon>Hexapoda</taxon>
        <taxon>Insecta</taxon>
        <taxon>Pterygota</taxon>
        <taxon>Neoptera</taxon>
        <taxon>Endopterygota</taxon>
        <taxon>Diptera</taxon>
        <taxon>Nematocera</taxon>
        <taxon>Culicoidea</taxon>
        <taxon>Culicidae</taxon>
        <taxon>Anophelinae</taxon>
        <taxon>Anopheles</taxon>
    </lineage>
</organism>
<evidence type="ECO:0000256" key="7">
    <source>
        <dbReference type="ARBA" id="ARBA00023242"/>
    </source>
</evidence>
<evidence type="ECO:0000256" key="6">
    <source>
        <dbReference type="ARBA" id="ARBA00022927"/>
    </source>
</evidence>
<keyword evidence="4" id="KW-0813">Transport</keyword>
<name>A0A182KBG3_9DIPT</name>
<keyword evidence="9" id="KW-1185">Reference proteome</keyword>
<comment type="subcellular location">
    <subcellularLocation>
        <location evidence="2">Cytoplasm</location>
    </subcellularLocation>
    <subcellularLocation>
        <location evidence="1">Nucleus</location>
    </subcellularLocation>
</comment>
<keyword evidence="7" id="KW-0539">Nucleus</keyword>
<accession>A0A182KBG3</accession>
<dbReference type="VEuPathDB" id="VectorBase:ACHR008100"/>
<dbReference type="Gene3D" id="1.25.10.10">
    <property type="entry name" value="Leucine-rich Repeat Variant"/>
    <property type="match status" value="2"/>
</dbReference>
<evidence type="ECO:0000256" key="1">
    <source>
        <dbReference type="ARBA" id="ARBA00004123"/>
    </source>
</evidence>
<comment type="similarity">
    <text evidence="3">Belongs to the exportin family.</text>
</comment>
<dbReference type="SUPFAM" id="SSF48371">
    <property type="entry name" value="ARM repeat"/>
    <property type="match status" value="1"/>
</dbReference>
<dbReference type="InterPro" id="IPR040016">
    <property type="entry name" value="XPO6"/>
</dbReference>
<dbReference type="InterPro" id="IPR011989">
    <property type="entry name" value="ARM-like"/>
</dbReference>
<dbReference type="GO" id="GO:0006611">
    <property type="term" value="P:protein export from nucleus"/>
    <property type="evidence" value="ECO:0007669"/>
    <property type="project" value="InterPro"/>
</dbReference>
<evidence type="ECO:0008006" key="10">
    <source>
        <dbReference type="Google" id="ProtNLM"/>
    </source>
</evidence>
<dbReference type="GO" id="GO:0005737">
    <property type="term" value="C:cytoplasm"/>
    <property type="evidence" value="ECO:0007669"/>
    <property type="project" value="UniProtKB-SubCell"/>
</dbReference>
<dbReference type="Proteomes" id="UP000075881">
    <property type="component" value="Unassembled WGS sequence"/>
</dbReference>
<dbReference type="GO" id="GO:0005634">
    <property type="term" value="C:nucleus"/>
    <property type="evidence" value="ECO:0007669"/>
    <property type="project" value="UniProtKB-SubCell"/>
</dbReference>
<reference evidence="8" key="2">
    <citation type="submission" date="2020-05" db="UniProtKB">
        <authorList>
            <consortium name="EnsemblMetazoa"/>
        </authorList>
    </citation>
    <scope>IDENTIFICATION</scope>
    <source>
        <strain evidence="8">ACHKN1017</strain>
    </source>
</reference>
<keyword evidence="5" id="KW-0963">Cytoplasm</keyword>
<dbReference type="PANTHER" id="PTHR21452:SF4">
    <property type="entry name" value="EXPORTIN-6"/>
    <property type="match status" value="1"/>
</dbReference>
<evidence type="ECO:0000256" key="3">
    <source>
        <dbReference type="ARBA" id="ARBA00009466"/>
    </source>
</evidence>
<protein>
    <recommendedName>
        <fullName evidence="10">Importin N-terminal domain-containing protein</fullName>
    </recommendedName>
</protein>
<keyword evidence="6" id="KW-0653">Protein transport</keyword>
<sequence length="1083" mass="123515">MQQPLSPPYEVEALLERFYHNQTNNEEKQRIDLKLQELQLTSFNWRYCLAHMDTFNNPYLWFFAANTVERTVVTMWKCLNQQDRQQLRHSLLQLFSGYPADVPAVQRDKVAFIMAQVGRQGCSDNANSYGQFVEAVLQLLRNKFMLGLALCGAIGDSVLQNKVGPADFLQIVQRYTPQIMHELNRLCALFALMAGGNSSGIELDAVTPERKNQYCCQLMAVVQQYFSWMRLDQLEAMVINNITILACSGEVLRDGAIGSVGALTELLYRNECLAPEAGSQLAAGVFGILVHATHKQSDELYQDKVCELVRQYMKRGWPQGEQMLAHGDEMWLHLFRFMLSAKTPQALMDRVNVWTYIVGGSRYADDGDAIWQQQGAPRLQLSPQFAQQLTSFLNTSLFFHTYPDLEHFDDEELDENSETELQRFQNQNLDLIVQLMQWLEPKQVEDFIMSMLLSTGVPSPFTEGKQLFRAMIEAVRGNEQSLERYTEHQIRVCMVDYITASKLSIELCGALYAKFPQVDSIIHQATAGHIHLLLELTGLLPVIMQLSLRMSTVSQQIYSALAQFILETKNHIQLGPLAKVHVAGQGTVDRRISPVVSHEMMHALMTRLPHYLHDYRIPTDNKQWMGVVRAAIDLISFYMSHALHGPQTCTLVYEQLGQCGVNSNLVHLDRSTRNQVFRMVCNCLLQLEQEATFLVANNNNSINGGPGNPSVLLEQYVSSIGNGLLGFRPDQWLQAPVDAQKRTVRMLVDEMSDLTDLLAYFETPSSSMMRTRLANAMFRLVEQVLTIFRSTICVSTWSANDASACELINVLLDFCCQAVSALQSKLNMHLLKQVIDLLHELFTAEERFGVHRLRSARMLLRTFRKLVPDPRNKTLMPDIIQVVLQELLPIVANDERFTERDESLRYEDVLSELYDLLHDLLHHRWQYFVVTNPMMTSEPGLRSIVQPESFIAIMNAYGYVLTSNTGYPQVVRIVLSSLIMLDERRNLYRLPLFVDRLADNFIRSLLRLALSDTGHMHLDLISKTLYGMSRVDPFRLKVVMCDMDLSRQANTFKMLQTADDPSSFLAVIEQMVKDDKARSAEVP</sequence>
<dbReference type="STRING" id="43041.A0A182KBG3"/>
<proteinExistence type="inferred from homology"/>
<evidence type="ECO:0000313" key="8">
    <source>
        <dbReference type="EnsemblMetazoa" id="ACHR008100-PA"/>
    </source>
</evidence>